<dbReference type="Proteomes" id="UP000183832">
    <property type="component" value="Unassembled WGS sequence"/>
</dbReference>
<gene>
    <name evidence="1" type="ORF">CLUMA_CG001360</name>
</gene>
<evidence type="ECO:0000313" key="2">
    <source>
        <dbReference type="Proteomes" id="UP000183832"/>
    </source>
</evidence>
<accession>A0A1J1HI37</accession>
<sequence length="70" mass="8449">MESFNHARKCHFVDPLRWVKRSFIPILTHKCKKRKKSCWIGKCQCDINALHQHESEMLQIENKKICREIV</sequence>
<proteinExistence type="predicted"/>
<protein>
    <submittedName>
        <fullName evidence="1">CLUMA_CG001360, isoform A</fullName>
    </submittedName>
</protein>
<name>A0A1J1HI37_9DIPT</name>
<reference evidence="1 2" key="1">
    <citation type="submission" date="2015-04" db="EMBL/GenBank/DDBJ databases">
        <authorList>
            <person name="Syromyatnikov M.Y."/>
            <person name="Popov V.N."/>
        </authorList>
    </citation>
    <scope>NUCLEOTIDE SEQUENCE [LARGE SCALE GENOMIC DNA]</scope>
</reference>
<evidence type="ECO:0000313" key="1">
    <source>
        <dbReference type="EMBL" id="CRK87563.1"/>
    </source>
</evidence>
<dbReference type="AlphaFoldDB" id="A0A1J1HI37"/>
<dbReference type="EMBL" id="CVRI01000004">
    <property type="protein sequence ID" value="CRK87563.1"/>
    <property type="molecule type" value="Genomic_DNA"/>
</dbReference>
<keyword evidence="2" id="KW-1185">Reference proteome</keyword>
<organism evidence="1 2">
    <name type="scientific">Clunio marinus</name>
    <dbReference type="NCBI Taxonomy" id="568069"/>
    <lineage>
        <taxon>Eukaryota</taxon>
        <taxon>Metazoa</taxon>
        <taxon>Ecdysozoa</taxon>
        <taxon>Arthropoda</taxon>
        <taxon>Hexapoda</taxon>
        <taxon>Insecta</taxon>
        <taxon>Pterygota</taxon>
        <taxon>Neoptera</taxon>
        <taxon>Endopterygota</taxon>
        <taxon>Diptera</taxon>
        <taxon>Nematocera</taxon>
        <taxon>Chironomoidea</taxon>
        <taxon>Chironomidae</taxon>
        <taxon>Clunio</taxon>
    </lineage>
</organism>